<geneLocation type="plasmid" evidence="2">
    <name>psfrenxt3c</name>
</geneLocation>
<evidence type="ECO:0000313" key="2">
    <source>
        <dbReference type="Proteomes" id="UP000239340"/>
    </source>
</evidence>
<dbReference type="EMBL" id="CP024310">
    <property type="protein sequence ID" value="AUX79814.1"/>
    <property type="molecule type" value="Genomic_DNA"/>
</dbReference>
<sequence length="102" mass="11173">MPTIVVTNSIRLERNVPFIRLLSCLAAVIVAALCVAPIASGTAKASGVDMQKPPDHEAAVRAEFETVRAEDTVEAYERFIRRHPDHPLVKDAAEALARLKKQ</sequence>
<organism evidence="1 2">
    <name type="scientific">Rhizobium fredii</name>
    <name type="common">Sinorhizobium fredii</name>
    <dbReference type="NCBI Taxonomy" id="380"/>
    <lineage>
        <taxon>Bacteria</taxon>
        <taxon>Pseudomonadati</taxon>
        <taxon>Pseudomonadota</taxon>
        <taxon>Alphaproteobacteria</taxon>
        <taxon>Hyphomicrobiales</taxon>
        <taxon>Rhizobiaceae</taxon>
        <taxon>Sinorhizobium/Ensifer group</taxon>
        <taxon>Sinorhizobium</taxon>
    </lineage>
</organism>
<evidence type="ECO:0000313" key="1">
    <source>
        <dbReference type="EMBL" id="AUX79814.1"/>
    </source>
</evidence>
<accession>A0A2L0HEF2</accession>
<dbReference type="Proteomes" id="UP000239340">
    <property type="component" value="Plasmid pSfreNXT3c"/>
</dbReference>
<keyword evidence="1" id="KW-0614">Plasmid</keyword>
<proteinExistence type="predicted"/>
<reference evidence="1 2" key="1">
    <citation type="submission" date="2017-10" db="EMBL/GenBank/DDBJ databases">
        <title>Analysis of the genome sequences of Rhizobium populations associated to common bean (phaseolus vulgaris).</title>
        <authorList>
            <person name="Bustos P."/>
            <person name="Santamaria R.I."/>
            <person name="Miranda-Sanchez F."/>
            <person name="Perez-Carrascal O."/>
            <person name="Juarez S."/>
            <person name="Lozano L."/>
            <person name="Martinez-Flores I."/>
            <person name="Vinuesa P."/>
            <person name="Martinez-Romero E."/>
            <person name="Cevallos M.A."/>
            <person name="Romero D."/>
            <person name="Davila G."/>
            <person name="Gonzalez V."/>
        </authorList>
    </citation>
    <scope>NUCLEOTIDE SEQUENCE [LARGE SCALE GENOMIC DNA]</scope>
    <source>
        <strain evidence="1 2">NXT3</strain>
        <plasmid evidence="2">Plasmid psfrenxt3c</plasmid>
    </source>
</reference>
<gene>
    <name evidence="1" type="ORF">NXT3_PC00653</name>
</gene>
<protein>
    <submittedName>
        <fullName evidence="1">Uncharacterized protein</fullName>
    </submittedName>
</protein>
<dbReference type="AlphaFoldDB" id="A0A2L0HEF2"/>
<name>A0A2L0HEF2_RHIFR</name>